<proteinExistence type="predicted"/>
<keyword evidence="1 4" id="KW-0732">Signal</keyword>
<name>A0A9N9S750_9DIPT</name>
<dbReference type="Gene3D" id="2.20.130.20">
    <property type="match status" value="1"/>
</dbReference>
<evidence type="ECO:0000259" key="5">
    <source>
        <dbReference type="SMART" id="SM01359"/>
    </source>
</evidence>
<feature type="signal peptide" evidence="4">
    <location>
        <begin position="1"/>
        <end position="20"/>
    </location>
</feature>
<dbReference type="SMART" id="SM01361">
    <property type="entry name" value="A2M_recep"/>
    <property type="match status" value="1"/>
</dbReference>
<dbReference type="InterPro" id="IPR011626">
    <property type="entry name" value="Alpha-macroglobulin_TED"/>
</dbReference>
<dbReference type="Gene3D" id="2.60.40.690">
    <property type="entry name" value="Alpha-macroglobulin, receptor-binding domain"/>
    <property type="match status" value="1"/>
</dbReference>
<gene>
    <name evidence="8" type="ORF">CHIRRI_LOCUS13077</name>
</gene>
<dbReference type="Proteomes" id="UP001153620">
    <property type="component" value="Chromosome 4"/>
</dbReference>
<dbReference type="Gene3D" id="2.60.40.1940">
    <property type="match status" value="1"/>
</dbReference>
<dbReference type="InterPro" id="IPR001599">
    <property type="entry name" value="Macroglobln_a2"/>
</dbReference>
<dbReference type="InterPro" id="IPR011625">
    <property type="entry name" value="A2M_N_BRD"/>
</dbReference>
<dbReference type="OrthoDB" id="9998011at2759"/>
<dbReference type="InterPro" id="IPR013783">
    <property type="entry name" value="Ig-like_fold"/>
</dbReference>
<dbReference type="GO" id="GO:0004866">
    <property type="term" value="F:endopeptidase inhibitor activity"/>
    <property type="evidence" value="ECO:0007669"/>
    <property type="project" value="InterPro"/>
</dbReference>
<dbReference type="GO" id="GO:0005615">
    <property type="term" value="C:extracellular space"/>
    <property type="evidence" value="ECO:0007669"/>
    <property type="project" value="InterPro"/>
</dbReference>
<dbReference type="InterPro" id="IPR036595">
    <property type="entry name" value="A-macroglobulin_rcpt-bd_sf"/>
</dbReference>
<dbReference type="Pfam" id="PF07678">
    <property type="entry name" value="TED_complement"/>
    <property type="match status" value="1"/>
</dbReference>
<accession>A0A9N9S750</accession>
<evidence type="ECO:0000256" key="4">
    <source>
        <dbReference type="SAM" id="SignalP"/>
    </source>
</evidence>
<dbReference type="Pfam" id="PF00207">
    <property type="entry name" value="A2M"/>
    <property type="match status" value="1"/>
</dbReference>
<dbReference type="SUPFAM" id="SSF49410">
    <property type="entry name" value="Alpha-macroglobulin receptor domain"/>
    <property type="match status" value="1"/>
</dbReference>
<dbReference type="Pfam" id="PF07703">
    <property type="entry name" value="A2M_BRD"/>
    <property type="match status" value="1"/>
</dbReference>
<dbReference type="PANTHER" id="PTHR11412:SF136">
    <property type="entry name" value="CD109 ANTIGEN"/>
    <property type="match status" value="1"/>
</dbReference>
<evidence type="ECO:0000256" key="3">
    <source>
        <dbReference type="ARBA" id="ARBA00023157"/>
    </source>
</evidence>
<evidence type="ECO:0000259" key="7">
    <source>
        <dbReference type="SMART" id="SM01361"/>
    </source>
</evidence>
<evidence type="ECO:0000256" key="2">
    <source>
        <dbReference type="ARBA" id="ARBA00022966"/>
    </source>
</evidence>
<reference evidence="8" key="2">
    <citation type="submission" date="2022-10" db="EMBL/GenBank/DDBJ databases">
        <authorList>
            <consortium name="ENA_rothamsted_submissions"/>
            <consortium name="culmorum"/>
            <person name="King R."/>
        </authorList>
    </citation>
    <scope>NUCLEOTIDE SEQUENCE</scope>
</reference>
<protein>
    <submittedName>
        <fullName evidence="8">Uncharacterized protein</fullName>
    </submittedName>
</protein>
<keyword evidence="2" id="KW-0882">Thioester bond</keyword>
<dbReference type="InterPro" id="IPR002890">
    <property type="entry name" value="MG2"/>
</dbReference>
<feature type="domain" description="Alpha-2-macroglobulin" evidence="6">
    <location>
        <begin position="675"/>
        <end position="766"/>
    </location>
</feature>
<evidence type="ECO:0000313" key="9">
    <source>
        <dbReference type="Proteomes" id="UP001153620"/>
    </source>
</evidence>
<dbReference type="EMBL" id="OU895880">
    <property type="protein sequence ID" value="CAG9810260.1"/>
    <property type="molecule type" value="Genomic_DNA"/>
</dbReference>
<dbReference type="InterPro" id="IPR008930">
    <property type="entry name" value="Terpenoid_cyclase/PrenylTrfase"/>
</dbReference>
<keyword evidence="3" id="KW-1015">Disulfide bond</keyword>
<dbReference type="Gene3D" id="2.60.40.1930">
    <property type="match status" value="3"/>
</dbReference>
<dbReference type="Pfam" id="PF01835">
    <property type="entry name" value="MG2"/>
    <property type="match status" value="1"/>
</dbReference>
<dbReference type="PANTHER" id="PTHR11412">
    <property type="entry name" value="MACROGLOBULIN / COMPLEMENT"/>
    <property type="match status" value="1"/>
</dbReference>
<dbReference type="SMART" id="SM01359">
    <property type="entry name" value="A2M_N_2"/>
    <property type="match status" value="1"/>
</dbReference>
<dbReference type="Pfam" id="PF07677">
    <property type="entry name" value="A2M_recep"/>
    <property type="match status" value="1"/>
</dbReference>
<reference evidence="8" key="1">
    <citation type="submission" date="2022-01" db="EMBL/GenBank/DDBJ databases">
        <authorList>
            <person name="King R."/>
        </authorList>
    </citation>
    <scope>NUCLEOTIDE SEQUENCE</scope>
</reference>
<sequence>MRLLWLFFIFCLQNIVTIDCAEEYVTLWAPKKVYDEKDYNVVLLSTDIDKRTEIALQFRKSFGTLGLASDKVQKVKVKNSDKTGSKKEFELFMTLHRNETGASGQRQMCMTQTLQKIEAEKRQYYTFIQTDKPIYKPGDTVRFRVIVVDRDLRPYHMNNININVTDSLNRPIREFDDLGENFLGVFTNNFTLGQNTPLGIWKIRAVIDKIEQWETSKDFAVEKFTLPPFAAYITLKDKHLLTNSVLQLSFHAKYSFEDFVRGNAHLTITCTTNGEVVVSKPFSDISGIHNVKYKAHEELKAITTTKLDYLASVVFTDPESGISANKSIKFTVHADNSPKIQTNHPEKFMPGLPFGIKVFVFDWKETLILSTPERVKIKLECILQNGESSTILADGVIKRGVAILNLIVPENVDQLTVKITYLQVTYEKQIPKGAVVVGVNKIVVDYLPKLPNHGDVVTIHVRADSEIDQLIGIVMSRHGNIESHQAYCSFRINCKFNFTITRDMMPEAKVVVYYVKDRQSMSQGETTITTIELGKNTLDIELPPSAKTRKMVEMKITTEPDSTVYLLGYDKRLTYLFQGNDVKKDDVVKELADFDGTNQVTVFHIKKTNWHECNEQELYRIRRGRIFVVQHSGDEFSANSDDDMDEELGELESERVVDTTSVAVADDIREDFREVWLFEELEVSEGTLTKQFQTPDSITSWMISSFSMNEEHGLAIGPPKELIVKNQFFTKVVLPYSIRFKEKLRIDVMVYNYVESKEALDVKVSMFDYEGKSSFRFYDTECSTTASAETKPSKTVSVPYDNARRVSFYIQSGADRTKFEQLLKIRVDAVAKTRHGETLQDKLLKKLRVEPIGVKTYEVETESYSLKPSQAAKVKALYKNVTNSDEYPKFIVEVVGDFLTDDMSKVKLGYEIYPHNCLEQRTSKLKGNVEHFRYLKAKNPNPSSHGFTEYYQSILDQKTKNWNYRGNTGFRAYFIEAIASAMEIGALPKNARVVEQELDALKGKQNADGTFGDFGPTPPSRSTYFQTAYVLIPFLKIKKMNFLTKNYDEVIQRCFSHLTGIHAVSGTDKEAYGLAALAYALNGDNNQAQKMLDEVEKDIVRIDKIRKCYKLSRSQTKCDMRHTSYVAITYLTMKKVENAKALITWLLTSYRVYSAYEYTYDVAITTEAIAKFLITREVHPTTDFKATLTNELDFNEVVHITTKNQKDAKEIIFPAYTLKPKVSVTGSGYSSITTIIESTVALVQTSSKFLLTVKPAKSTSNIKTVQICATYQPLEDEVSMQTLVNVIYDVEMPSGYTYTDIDSLDKKPEIKMAHPRKGRSKVQIYYNDFERGKQYCVDVKATKFFEVKDVQNAGVMIYDFNDKTNIAIDFYTFSNSC</sequence>
<feature type="chain" id="PRO_5040372768" evidence="4">
    <location>
        <begin position="21"/>
        <end position="1377"/>
    </location>
</feature>
<evidence type="ECO:0000313" key="8">
    <source>
        <dbReference type="EMBL" id="CAG9810260.1"/>
    </source>
</evidence>
<evidence type="ECO:0000256" key="1">
    <source>
        <dbReference type="ARBA" id="ARBA00022729"/>
    </source>
</evidence>
<dbReference type="Gene3D" id="6.20.50.160">
    <property type="match status" value="1"/>
</dbReference>
<dbReference type="Gene3D" id="2.60.40.10">
    <property type="entry name" value="Immunoglobulins"/>
    <property type="match status" value="2"/>
</dbReference>
<feature type="domain" description="Alpha-macroglobulin receptor-binding" evidence="7">
    <location>
        <begin position="1286"/>
        <end position="1371"/>
    </location>
</feature>
<keyword evidence="9" id="KW-1185">Reference proteome</keyword>
<evidence type="ECO:0000259" key="6">
    <source>
        <dbReference type="SMART" id="SM01360"/>
    </source>
</evidence>
<dbReference type="InterPro" id="IPR009048">
    <property type="entry name" value="A-macroglobulin_rcpt-bd"/>
</dbReference>
<dbReference type="InterPro" id="IPR050473">
    <property type="entry name" value="A2M/Complement_sys"/>
</dbReference>
<feature type="domain" description="Alpha-2-macroglobulin bait region" evidence="5">
    <location>
        <begin position="442"/>
        <end position="576"/>
    </location>
</feature>
<organism evidence="8 9">
    <name type="scientific">Chironomus riparius</name>
    <dbReference type="NCBI Taxonomy" id="315576"/>
    <lineage>
        <taxon>Eukaryota</taxon>
        <taxon>Metazoa</taxon>
        <taxon>Ecdysozoa</taxon>
        <taxon>Arthropoda</taxon>
        <taxon>Hexapoda</taxon>
        <taxon>Insecta</taxon>
        <taxon>Pterygota</taxon>
        <taxon>Neoptera</taxon>
        <taxon>Endopterygota</taxon>
        <taxon>Diptera</taxon>
        <taxon>Nematocera</taxon>
        <taxon>Chironomoidea</taxon>
        <taxon>Chironomidae</taxon>
        <taxon>Chironominae</taxon>
        <taxon>Chironomus</taxon>
    </lineage>
</organism>
<dbReference type="Gene3D" id="1.50.10.20">
    <property type="match status" value="1"/>
</dbReference>
<dbReference type="SMART" id="SM01360">
    <property type="entry name" value="A2M"/>
    <property type="match status" value="1"/>
</dbReference>
<dbReference type="SUPFAM" id="SSF48239">
    <property type="entry name" value="Terpenoid cyclases/Protein prenyltransferases"/>
    <property type="match status" value="1"/>
</dbReference>